<organism evidence="3 4">
    <name type="scientific">Panagrolaimus superbus</name>
    <dbReference type="NCBI Taxonomy" id="310955"/>
    <lineage>
        <taxon>Eukaryota</taxon>
        <taxon>Metazoa</taxon>
        <taxon>Ecdysozoa</taxon>
        <taxon>Nematoda</taxon>
        <taxon>Chromadorea</taxon>
        <taxon>Rhabditida</taxon>
        <taxon>Tylenchina</taxon>
        <taxon>Panagrolaimomorpha</taxon>
        <taxon>Panagrolaimoidea</taxon>
        <taxon>Panagrolaimidae</taxon>
        <taxon>Panagrolaimus</taxon>
    </lineage>
</organism>
<dbReference type="PANTHER" id="PTHR22801">
    <property type="entry name" value="LITHOSTATHINE"/>
    <property type="match status" value="1"/>
</dbReference>
<dbReference type="PROSITE" id="PS50041">
    <property type="entry name" value="C_TYPE_LECTIN_2"/>
    <property type="match status" value="1"/>
</dbReference>
<dbReference type="InterPro" id="IPR001304">
    <property type="entry name" value="C-type_lectin-like"/>
</dbReference>
<dbReference type="Proteomes" id="UP000887577">
    <property type="component" value="Unplaced"/>
</dbReference>
<keyword evidence="1" id="KW-0732">Signal</keyword>
<dbReference type="Pfam" id="PF00059">
    <property type="entry name" value="Lectin_C"/>
    <property type="match status" value="1"/>
</dbReference>
<feature type="signal peptide" evidence="1">
    <location>
        <begin position="1"/>
        <end position="17"/>
    </location>
</feature>
<accession>A0A914ZAD0</accession>
<feature type="chain" id="PRO_5037366449" evidence="1">
    <location>
        <begin position="18"/>
        <end position="319"/>
    </location>
</feature>
<keyword evidence="3" id="KW-1185">Reference proteome</keyword>
<proteinExistence type="predicted"/>
<dbReference type="InterPro" id="IPR050801">
    <property type="entry name" value="Ca-Dep_Lectins_ImmuneDev"/>
</dbReference>
<dbReference type="WBParaSite" id="PSU_v2.g9614.t1">
    <property type="protein sequence ID" value="PSU_v2.g9614.t1"/>
    <property type="gene ID" value="PSU_v2.g9614"/>
</dbReference>
<protein>
    <submittedName>
        <fullName evidence="4">C-type lectin domain-containing protein</fullName>
    </submittedName>
</protein>
<dbReference type="InterPro" id="IPR016187">
    <property type="entry name" value="CTDL_fold"/>
</dbReference>
<dbReference type="InterPro" id="IPR016186">
    <property type="entry name" value="C-type_lectin-like/link_sf"/>
</dbReference>
<dbReference type="SUPFAM" id="SSF56436">
    <property type="entry name" value="C-type lectin-like"/>
    <property type="match status" value="1"/>
</dbReference>
<evidence type="ECO:0000256" key="1">
    <source>
        <dbReference type="SAM" id="SignalP"/>
    </source>
</evidence>
<sequence>MSSTKLLLFLIFNFISATTTTRSPKDYLFIEDPDVDPSKYIVLKNLSKPMPSNTVTTTVIPEKFERNERQIPMILPLNGLSGLQGLGGLSSGFNYQMGSCDKLKMYLAMVGQAHTIETTQIADQCIPKVKYTVKSGPNGVSQIVNDDGDYKNKGSDKGVLCEFSSIEKCPEGYELFRHSCYKYFDQKADFPEAKSACEQQEGWLPKIRDDEVNRYIASIAFRNKNSRTWIGASGSGEDWKEVDDKQSLVIYFRWLVYNLSKKAKNAVIMTDIQRENSKWFGYWEDTSEETKHSYICAVKPTIGTPNLELIPEYSDTFKA</sequence>
<evidence type="ECO:0000313" key="3">
    <source>
        <dbReference type="Proteomes" id="UP000887577"/>
    </source>
</evidence>
<reference evidence="4" key="1">
    <citation type="submission" date="2022-11" db="UniProtKB">
        <authorList>
            <consortium name="WormBaseParasite"/>
        </authorList>
    </citation>
    <scope>IDENTIFICATION</scope>
</reference>
<evidence type="ECO:0000313" key="4">
    <source>
        <dbReference type="WBParaSite" id="PSU_v2.g9614.t1"/>
    </source>
</evidence>
<dbReference type="Gene3D" id="3.10.100.10">
    <property type="entry name" value="Mannose-Binding Protein A, subunit A"/>
    <property type="match status" value="1"/>
</dbReference>
<evidence type="ECO:0000259" key="2">
    <source>
        <dbReference type="PROSITE" id="PS50041"/>
    </source>
</evidence>
<feature type="domain" description="C-type lectin" evidence="2">
    <location>
        <begin position="176"/>
        <end position="297"/>
    </location>
</feature>
<dbReference type="AlphaFoldDB" id="A0A914ZAD0"/>
<dbReference type="SMART" id="SM00034">
    <property type="entry name" value="CLECT"/>
    <property type="match status" value="1"/>
</dbReference>
<dbReference type="PANTHER" id="PTHR22801:SF63">
    <property type="entry name" value="C-TYPE LECTIN DOMAIN-CONTAINING PROTEIN"/>
    <property type="match status" value="1"/>
</dbReference>
<name>A0A914ZAD0_9BILA</name>
<dbReference type="CDD" id="cd00037">
    <property type="entry name" value="CLECT"/>
    <property type="match status" value="1"/>
</dbReference>